<sequence length="103" mass="10854">MNLSALSAEMFASHLGSDFVLEGPDGVIDATLVRCPVNPKGTHPDAARTAFSLILSATADGVPNINGGHFLVHHAELGAFGPVYVERILSARPSEAMLQIIFN</sequence>
<name>A0A2W5QR91_ANCNO</name>
<protein>
    <recommendedName>
        <fullName evidence="1">DUF6916 domain-containing protein</fullName>
    </recommendedName>
</protein>
<dbReference type="Proteomes" id="UP000248887">
    <property type="component" value="Unassembled WGS sequence"/>
</dbReference>
<dbReference type="AlphaFoldDB" id="A0A2W5QR91"/>
<evidence type="ECO:0000313" key="3">
    <source>
        <dbReference type="Proteomes" id="UP000248887"/>
    </source>
</evidence>
<feature type="domain" description="DUF6916" evidence="1">
    <location>
        <begin position="6"/>
        <end position="102"/>
    </location>
</feature>
<dbReference type="Pfam" id="PF21880">
    <property type="entry name" value="DUF6916"/>
    <property type="match status" value="1"/>
</dbReference>
<organism evidence="2 3">
    <name type="scientific">Ancylobacter novellus</name>
    <name type="common">Thiobacillus novellus</name>
    <dbReference type="NCBI Taxonomy" id="921"/>
    <lineage>
        <taxon>Bacteria</taxon>
        <taxon>Pseudomonadati</taxon>
        <taxon>Pseudomonadota</taxon>
        <taxon>Alphaproteobacteria</taxon>
        <taxon>Hyphomicrobiales</taxon>
        <taxon>Xanthobacteraceae</taxon>
        <taxon>Ancylobacter</taxon>
    </lineage>
</organism>
<dbReference type="InterPro" id="IPR054209">
    <property type="entry name" value="DUF6916"/>
</dbReference>
<evidence type="ECO:0000259" key="1">
    <source>
        <dbReference type="Pfam" id="PF21880"/>
    </source>
</evidence>
<proteinExistence type="predicted"/>
<dbReference type="EMBL" id="QFQD01000086">
    <property type="protein sequence ID" value="PZQ79506.1"/>
    <property type="molecule type" value="Genomic_DNA"/>
</dbReference>
<gene>
    <name evidence="2" type="ORF">DI549_19970</name>
</gene>
<evidence type="ECO:0000313" key="2">
    <source>
        <dbReference type="EMBL" id="PZQ79506.1"/>
    </source>
</evidence>
<reference evidence="2 3" key="1">
    <citation type="submission" date="2017-08" db="EMBL/GenBank/DDBJ databases">
        <title>Infants hospitalized years apart are colonized by the same room-sourced microbial strains.</title>
        <authorList>
            <person name="Brooks B."/>
            <person name="Olm M.R."/>
            <person name="Firek B.A."/>
            <person name="Baker R."/>
            <person name="Thomas B.C."/>
            <person name="Morowitz M.J."/>
            <person name="Banfield J.F."/>
        </authorList>
    </citation>
    <scope>NUCLEOTIDE SEQUENCE [LARGE SCALE GENOMIC DNA]</scope>
    <source>
        <strain evidence="2">S2_005_001_R2_27</strain>
    </source>
</reference>
<comment type="caution">
    <text evidence="2">The sequence shown here is derived from an EMBL/GenBank/DDBJ whole genome shotgun (WGS) entry which is preliminary data.</text>
</comment>
<accession>A0A2W5QR91</accession>